<evidence type="ECO:0000259" key="3">
    <source>
        <dbReference type="Pfam" id="PF18310"/>
    </source>
</evidence>
<dbReference type="InterPro" id="IPR013783">
    <property type="entry name" value="Ig-like_fold"/>
</dbReference>
<evidence type="ECO:0000313" key="4">
    <source>
        <dbReference type="EMBL" id="MFC0680192.1"/>
    </source>
</evidence>
<evidence type="ECO:0000259" key="2">
    <source>
        <dbReference type="Pfam" id="PF16586"/>
    </source>
</evidence>
<proteinExistence type="predicted"/>
<accession>A0ABV6RT84</accession>
<dbReference type="SUPFAM" id="SSF51445">
    <property type="entry name" value="(Trans)glycosidases"/>
    <property type="match status" value="1"/>
</dbReference>
<dbReference type="Pfam" id="PF18310">
    <property type="entry name" value="DUF5605"/>
    <property type="match status" value="1"/>
</dbReference>
<name>A0ABV6RT84_9GAMM</name>
<keyword evidence="5" id="KW-1185">Reference proteome</keyword>
<dbReference type="PANTHER" id="PTHR37836">
    <property type="entry name" value="LMO1036 PROTEIN"/>
    <property type="match status" value="1"/>
</dbReference>
<dbReference type="InterPro" id="IPR041239">
    <property type="entry name" value="DUF5605"/>
</dbReference>
<dbReference type="EMBL" id="JBHLTG010000005">
    <property type="protein sequence ID" value="MFC0680192.1"/>
    <property type="molecule type" value="Genomic_DNA"/>
</dbReference>
<dbReference type="InterPro" id="IPR017853">
    <property type="entry name" value="GH"/>
</dbReference>
<dbReference type="RefSeq" id="WP_386671716.1">
    <property type="nucleotide sequence ID" value="NZ_JBHLTG010000005.1"/>
</dbReference>
<dbReference type="PANTHER" id="PTHR37836:SF2">
    <property type="entry name" value="DUF4038 DOMAIN-CONTAINING PROTEIN"/>
    <property type="match status" value="1"/>
</dbReference>
<dbReference type="Pfam" id="PF16586">
    <property type="entry name" value="DUF5060"/>
    <property type="match status" value="1"/>
</dbReference>
<dbReference type="Proteomes" id="UP001589896">
    <property type="component" value="Unassembled WGS sequence"/>
</dbReference>
<evidence type="ECO:0000313" key="5">
    <source>
        <dbReference type="Proteomes" id="UP001589896"/>
    </source>
</evidence>
<gene>
    <name evidence="4" type="ORF">ACFFGH_20350</name>
</gene>
<feature type="domain" description="DUF5605" evidence="3">
    <location>
        <begin position="408"/>
        <end position="497"/>
    </location>
</feature>
<dbReference type="Gene3D" id="2.60.40.3950">
    <property type="match status" value="1"/>
</dbReference>
<protein>
    <submittedName>
        <fullName evidence="4">DUF5060 domain-containing protein</fullName>
    </submittedName>
</protein>
<dbReference type="Pfam" id="PF13204">
    <property type="entry name" value="Apiosidase"/>
    <property type="match status" value="1"/>
</dbReference>
<organism evidence="4 5">
    <name type="scientific">Lysobacter korlensis</name>
    <dbReference type="NCBI Taxonomy" id="553636"/>
    <lineage>
        <taxon>Bacteria</taxon>
        <taxon>Pseudomonadati</taxon>
        <taxon>Pseudomonadota</taxon>
        <taxon>Gammaproteobacteria</taxon>
        <taxon>Lysobacterales</taxon>
        <taxon>Lysobacteraceae</taxon>
        <taxon>Lysobacter</taxon>
    </lineage>
</organism>
<dbReference type="InterPro" id="IPR025277">
    <property type="entry name" value="Apiosidase-like_cat_dom"/>
</dbReference>
<feature type="domain" description="DUF5060" evidence="2">
    <location>
        <begin position="2"/>
        <end position="69"/>
    </location>
</feature>
<feature type="domain" description="Apiosidase-like catalytic" evidence="1">
    <location>
        <begin position="101"/>
        <end position="351"/>
    </location>
</feature>
<evidence type="ECO:0000259" key="1">
    <source>
        <dbReference type="Pfam" id="PF13204"/>
    </source>
</evidence>
<sequence length="500" mass="56548">MTIEQWGVFETVLDGPSSGNPFRDVALSATFSNGADEVTVDGFYDGDGRYLVRFSPPTPGHWRYRITSNAAGLDGLEGGFRASEPTAGNHGPVFVAGMFHFAHADGTPYRPVGTTVYNWVHQPPELYLETLDAVTEAGFDKLRFLVFPQGGNHIAHIPERFPFARTDDGGWDVERPDPEFFQQIDGAVADLLERGIQADVIILHPYDRGQYGLDGLTAEQDATYLRYLVARLSAYRNVWWSLANEYDQHERPEERWDDVFRQLEAIDPYGRLRSIHNWLRLYDYNKPWVTHASIQNGWAVAEPGRAVLYRDAYRKPIVLDEIKYEGDTVERWGNLTPEELVHRFWIATVSGVYASHGESFRDERDSLHIVSGGRFQGTSPARLKFLRRILEEVDGVGLDPIDKWDDDTSTVGIPGRMYLRYLGRRSPGSWAFWLPQGVEGERLEIGDRFRVEILDTWHMTITPVNEIFELDHVGRNAATAPGAVQLPAGAAIALRITRVS</sequence>
<reference evidence="4 5" key="1">
    <citation type="submission" date="2024-09" db="EMBL/GenBank/DDBJ databases">
        <authorList>
            <person name="Sun Q."/>
            <person name="Mori K."/>
        </authorList>
    </citation>
    <scope>NUCLEOTIDE SEQUENCE [LARGE SCALE GENOMIC DNA]</scope>
    <source>
        <strain evidence="4 5">KCTC 23076</strain>
    </source>
</reference>
<dbReference type="Gene3D" id="3.20.20.80">
    <property type="entry name" value="Glycosidases"/>
    <property type="match status" value="1"/>
</dbReference>
<comment type="caution">
    <text evidence="4">The sequence shown here is derived from an EMBL/GenBank/DDBJ whole genome shotgun (WGS) entry which is preliminary data.</text>
</comment>
<dbReference type="Gene3D" id="2.60.40.10">
    <property type="entry name" value="Immunoglobulins"/>
    <property type="match status" value="1"/>
</dbReference>
<dbReference type="InterPro" id="IPR032260">
    <property type="entry name" value="DUF5060"/>
</dbReference>